<dbReference type="InterPro" id="IPR012910">
    <property type="entry name" value="Plug_dom"/>
</dbReference>
<dbReference type="SUPFAM" id="SSF49464">
    <property type="entry name" value="Carboxypeptidase regulatory domain-like"/>
    <property type="match status" value="1"/>
</dbReference>
<dbReference type="InterPro" id="IPR008969">
    <property type="entry name" value="CarboxyPept-like_regulatory"/>
</dbReference>
<proteinExistence type="inferred from homology"/>
<gene>
    <name evidence="8" type="ORF">EW142_05415</name>
</gene>
<dbReference type="EMBL" id="SGIU01000001">
    <property type="protein sequence ID" value="TAI49237.1"/>
    <property type="molecule type" value="Genomic_DNA"/>
</dbReference>
<dbReference type="AlphaFoldDB" id="A0A4Q8QHI4"/>
<dbReference type="Proteomes" id="UP000291981">
    <property type="component" value="Unassembled WGS sequence"/>
</dbReference>
<protein>
    <submittedName>
        <fullName evidence="8">TonB-dependent receptor</fullName>
    </submittedName>
</protein>
<feature type="signal peptide" evidence="5">
    <location>
        <begin position="1"/>
        <end position="21"/>
    </location>
</feature>
<feature type="chain" id="PRO_5020360958" evidence="5">
    <location>
        <begin position="22"/>
        <end position="720"/>
    </location>
</feature>
<dbReference type="Pfam" id="PF00593">
    <property type="entry name" value="TonB_dep_Rec_b-barrel"/>
    <property type="match status" value="1"/>
</dbReference>
<dbReference type="SUPFAM" id="SSF56935">
    <property type="entry name" value="Porins"/>
    <property type="match status" value="1"/>
</dbReference>
<evidence type="ECO:0000256" key="4">
    <source>
        <dbReference type="RuleBase" id="RU003357"/>
    </source>
</evidence>
<evidence type="ECO:0000256" key="2">
    <source>
        <dbReference type="ARBA" id="ARBA00023136"/>
    </source>
</evidence>
<comment type="subcellular location">
    <subcellularLocation>
        <location evidence="1 4">Cell outer membrane</location>
    </subcellularLocation>
</comment>
<evidence type="ECO:0000256" key="3">
    <source>
        <dbReference type="ARBA" id="ARBA00023237"/>
    </source>
</evidence>
<dbReference type="GO" id="GO:0009279">
    <property type="term" value="C:cell outer membrane"/>
    <property type="evidence" value="ECO:0007669"/>
    <property type="project" value="UniProtKB-SubCell"/>
</dbReference>
<evidence type="ECO:0000313" key="8">
    <source>
        <dbReference type="EMBL" id="TAI49237.1"/>
    </source>
</evidence>
<dbReference type="InterPro" id="IPR037066">
    <property type="entry name" value="Plug_dom_sf"/>
</dbReference>
<keyword evidence="9" id="KW-1185">Reference proteome</keyword>
<feature type="domain" description="TonB-dependent receptor plug" evidence="7">
    <location>
        <begin position="120"/>
        <end position="214"/>
    </location>
</feature>
<reference evidence="8 9" key="1">
    <citation type="submission" date="2019-02" db="EMBL/GenBank/DDBJ databases">
        <title>Draft genome sequence of Muricauda sp. 176CP4-71.</title>
        <authorList>
            <person name="Park J.-S."/>
        </authorList>
    </citation>
    <scope>NUCLEOTIDE SEQUENCE [LARGE SCALE GENOMIC DNA]</scope>
    <source>
        <strain evidence="8 9">176CP4-71</strain>
    </source>
</reference>
<comment type="caution">
    <text evidence="8">The sequence shown here is derived from an EMBL/GenBank/DDBJ whole genome shotgun (WGS) entry which is preliminary data.</text>
</comment>
<dbReference type="Gene3D" id="2.170.130.10">
    <property type="entry name" value="TonB-dependent receptor, plug domain"/>
    <property type="match status" value="1"/>
</dbReference>
<evidence type="ECO:0000313" key="9">
    <source>
        <dbReference type="Proteomes" id="UP000291981"/>
    </source>
</evidence>
<dbReference type="RefSeq" id="WP_130610752.1">
    <property type="nucleotide sequence ID" value="NZ_SGIU01000001.1"/>
</dbReference>
<evidence type="ECO:0000256" key="1">
    <source>
        <dbReference type="ARBA" id="ARBA00004442"/>
    </source>
</evidence>
<evidence type="ECO:0000259" key="7">
    <source>
        <dbReference type="Pfam" id="PF07715"/>
    </source>
</evidence>
<dbReference type="OrthoDB" id="1075473at2"/>
<dbReference type="Gene3D" id="2.40.170.20">
    <property type="entry name" value="TonB-dependent receptor, beta-barrel domain"/>
    <property type="match status" value="1"/>
</dbReference>
<evidence type="ECO:0000256" key="5">
    <source>
        <dbReference type="SAM" id="SignalP"/>
    </source>
</evidence>
<feature type="domain" description="TonB-dependent receptor-like beta-barrel" evidence="6">
    <location>
        <begin position="326"/>
        <end position="666"/>
    </location>
</feature>
<evidence type="ECO:0000259" key="6">
    <source>
        <dbReference type="Pfam" id="PF00593"/>
    </source>
</evidence>
<sequence length="720" mass="80912">MKNQVLLVVLFLSLGTLQAQTVISGTVTDLKNNPIVGANVYLEGTYDGASTTESGTFSFTTTETGTRTLVISMLSYEPHYELGDVGYLNNLKIQLRESINSLTGVTLTAGTFEAGDNSKVSVLKPLDIVTTASAVGDFVAALQTLPGTTTVNEDGRLFVRGGDATETQVFIDGLRVFQPFNATANNIPTRGRFSPFLFKGITFSTGGYSAEYGQALSSVLLLNTTDVPDQEKTDIQVMSVGGGLGHTKIWGNQSLSLNTSYINLAPYESLIPSTQGIRWNSPYESIAGEAVFRSKGDKSMFKLYTGFNHADLDIEQEDINFEDFVRFQLTNNNLYFNASYKYFFENNWTLSTGAAISSDTNDIGLEEDTVNAQETASHMKVKIRKSFNSRFNLTGGAEVFLVDYDETFTATDGFEAENNFNDRIWAAFMESDIFFSNSFAMKLGLRGERSSVIDSYSLAPRISLAYKTGEKGQFSMAYGDFYQNPLNETLRFNQPVESEKTSHYILNYQYQGDGKTLRAEAYYKDYRNLVKFDTEQPRFDSNFSNLGDGYATGLDVFWRDNKSINNLDYWVSYSYLDTERDYRNFRERATPNFAPKHNFSVVTKYWVDKLRSQIGLAYTYNSGRPYDNPNTPEFLAETTRSFNNISINWSYLIDQQKILYFSINNVTGFKNINNYQYANAPNTQGVFDRRSITPAADSFFFVGFFWTISIDGKSNQLDNL</sequence>
<dbReference type="InterPro" id="IPR000531">
    <property type="entry name" value="Beta-barrel_TonB"/>
</dbReference>
<dbReference type="Gene3D" id="2.60.40.1120">
    <property type="entry name" value="Carboxypeptidase-like, regulatory domain"/>
    <property type="match status" value="1"/>
</dbReference>
<comment type="similarity">
    <text evidence="4">Belongs to the TonB-dependent receptor family.</text>
</comment>
<keyword evidence="3" id="KW-0998">Cell outer membrane</keyword>
<keyword evidence="5" id="KW-0732">Signal</keyword>
<keyword evidence="2 4" id="KW-0472">Membrane</keyword>
<name>A0A4Q8QHI4_9FLAO</name>
<accession>A0A4Q8QHI4</accession>
<dbReference type="Pfam" id="PF13715">
    <property type="entry name" value="CarbopepD_reg_2"/>
    <property type="match status" value="1"/>
</dbReference>
<keyword evidence="4" id="KW-0798">TonB box</keyword>
<organism evidence="8 9">
    <name type="scientific">Flagellimonas allohymeniacidonis</name>
    <dbReference type="NCBI Taxonomy" id="2517819"/>
    <lineage>
        <taxon>Bacteria</taxon>
        <taxon>Pseudomonadati</taxon>
        <taxon>Bacteroidota</taxon>
        <taxon>Flavobacteriia</taxon>
        <taxon>Flavobacteriales</taxon>
        <taxon>Flavobacteriaceae</taxon>
        <taxon>Flagellimonas</taxon>
    </lineage>
</organism>
<dbReference type="Pfam" id="PF07715">
    <property type="entry name" value="Plug"/>
    <property type="match status" value="1"/>
</dbReference>
<dbReference type="InterPro" id="IPR036942">
    <property type="entry name" value="Beta-barrel_TonB_sf"/>
</dbReference>
<keyword evidence="8" id="KW-0675">Receptor</keyword>